<dbReference type="OrthoDB" id="7823496at2"/>
<dbReference type="EMBL" id="FXXP01000001">
    <property type="protein sequence ID" value="SMX26577.1"/>
    <property type="molecule type" value="Genomic_DNA"/>
</dbReference>
<accession>A0A238J8R8</accession>
<reference evidence="2" key="1">
    <citation type="submission" date="2017-05" db="EMBL/GenBank/DDBJ databases">
        <authorList>
            <person name="Rodrigo-Torres L."/>
            <person name="Arahal R. D."/>
            <person name="Lucena T."/>
        </authorList>
    </citation>
    <scope>NUCLEOTIDE SEQUENCE [LARGE SCALE GENOMIC DNA]</scope>
    <source>
        <strain evidence="2">CECT 8649</strain>
    </source>
</reference>
<evidence type="ECO:0000313" key="1">
    <source>
        <dbReference type="EMBL" id="SMX26577.1"/>
    </source>
</evidence>
<organism evidence="1 2">
    <name type="scientific">Pelagimonas phthalicica</name>
    <dbReference type="NCBI Taxonomy" id="1037362"/>
    <lineage>
        <taxon>Bacteria</taxon>
        <taxon>Pseudomonadati</taxon>
        <taxon>Pseudomonadota</taxon>
        <taxon>Alphaproteobacteria</taxon>
        <taxon>Rhodobacterales</taxon>
        <taxon>Roseobacteraceae</taxon>
        <taxon>Pelagimonas</taxon>
    </lineage>
</organism>
<protein>
    <submittedName>
        <fullName evidence="1">Uncharacterized protein</fullName>
    </submittedName>
</protein>
<gene>
    <name evidence="1" type="ORF">TRP8649_00661</name>
</gene>
<proteinExistence type="predicted"/>
<dbReference type="Proteomes" id="UP000225972">
    <property type="component" value="Unassembled WGS sequence"/>
</dbReference>
<evidence type="ECO:0000313" key="2">
    <source>
        <dbReference type="Proteomes" id="UP000225972"/>
    </source>
</evidence>
<dbReference type="AlphaFoldDB" id="A0A238J8R8"/>
<sequence>MERTLCEFNSDGVVAFQELMDAERVKVKSSQPAKVSEDFFSMVEKIAGTSELVQEVPGADPIDVSMVFDSRYDFGHYLHEALPAELSKVQYSNVGLWAWISAVYLPQLLKRSSRGISHDLWSTYRYIPLAYSKFRYYRHLAFISFWLHRQLGETAARLFLSRPMYEHSDAIEQLYTSDKDFLTTPALLEVSVEMYLDAESGAMKKKALGKETPGSARRLATKVAKQLQMNFDMHSMTKEQVYSLLPSEFDSWRK</sequence>
<dbReference type="RefSeq" id="WP_099242503.1">
    <property type="nucleotide sequence ID" value="NZ_FXXP01000001.1"/>
</dbReference>
<keyword evidence="2" id="KW-1185">Reference proteome</keyword>
<name>A0A238J8R8_9RHOB</name>